<feature type="transmembrane region" description="Helical" evidence="7">
    <location>
        <begin position="206"/>
        <end position="224"/>
    </location>
</feature>
<keyword evidence="3" id="KW-0813">Transport</keyword>
<evidence type="ECO:0000259" key="8">
    <source>
        <dbReference type="Pfam" id="PF01545"/>
    </source>
</evidence>
<dbReference type="Proteomes" id="UP000092971">
    <property type="component" value="Chromosome"/>
</dbReference>
<evidence type="ECO:0000256" key="2">
    <source>
        <dbReference type="ARBA" id="ARBA00008114"/>
    </source>
</evidence>
<dbReference type="InterPro" id="IPR027469">
    <property type="entry name" value="Cation_efflux_TMD_sf"/>
</dbReference>
<evidence type="ECO:0000256" key="5">
    <source>
        <dbReference type="ARBA" id="ARBA00022989"/>
    </source>
</evidence>
<evidence type="ECO:0000256" key="4">
    <source>
        <dbReference type="ARBA" id="ARBA00022692"/>
    </source>
</evidence>
<dbReference type="PANTHER" id="PTHR43840">
    <property type="entry name" value="MITOCHONDRIAL METAL TRANSPORTER 1-RELATED"/>
    <property type="match status" value="1"/>
</dbReference>
<proteinExistence type="inferred from homology"/>
<evidence type="ECO:0000256" key="7">
    <source>
        <dbReference type="SAM" id="Phobius"/>
    </source>
</evidence>
<dbReference type="EMBL" id="CP014672">
    <property type="protein sequence ID" value="ANW98962.1"/>
    <property type="molecule type" value="Genomic_DNA"/>
</dbReference>
<comment type="subcellular location">
    <subcellularLocation>
        <location evidence="1">Membrane</location>
        <topology evidence="1">Multi-pass membrane protein</topology>
    </subcellularLocation>
</comment>
<gene>
    <name evidence="10" type="ORF">CSTERTH_07955</name>
</gene>
<dbReference type="Pfam" id="PF01545">
    <property type="entry name" value="Cation_efflux"/>
    <property type="match status" value="1"/>
</dbReference>
<keyword evidence="6 7" id="KW-0472">Membrane</keyword>
<dbReference type="OrthoDB" id="9806522at2"/>
<dbReference type="SUPFAM" id="SSF160240">
    <property type="entry name" value="Cation efflux protein cytoplasmic domain-like"/>
    <property type="match status" value="1"/>
</dbReference>
<feature type="transmembrane region" description="Helical" evidence="7">
    <location>
        <begin position="37"/>
        <end position="63"/>
    </location>
</feature>
<dbReference type="RefSeq" id="WP_054632802.1">
    <property type="nucleotide sequence ID" value="NZ_CP014672.1"/>
</dbReference>
<accession>A0A1B1YDW6</accession>
<evidence type="ECO:0000313" key="10">
    <source>
        <dbReference type="EMBL" id="ANW98962.1"/>
    </source>
</evidence>
<dbReference type="GO" id="GO:0008324">
    <property type="term" value="F:monoatomic cation transmembrane transporter activity"/>
    <property type="evidence" value="ECO:0007669"/>
    <property type="project" value="InterPro"/>
</dbReference>
<dbReference type="AlphaFoldDB" id="A0A1B1YDW6"/>
<keyword evidence="4 7" id="KW-0812">Transmembrane</keyword>
<dbReference type="Gene3D" id="3.30.70.1350">
    <property type="entry name" value="Cation efflux protein, cytoplasmic domain"/>
    <property type="match status" value="1"/>
</dbReference>
<dbReference type="Gene3D" id="1.20.1510.10">
    <property type="entry name" value="Cation efflux protein transmembrane domain"/>
    <property type="match status" value="1"/>
</dbReference>
<evidence type="ECO:0000256" key="6">
    <source>
        <dbReference type="ARBA" id="ARBA00023136"/>
    </source>
</evidence>
<dbReference type="InterPro" id="IPR050291">
    <property type="entry name" value="CDF_Transporter"/>
</dbReference>
<name>A0A1B1YDW6_THEST</name>
<feature type="transmembrane region" description="Helical" evidence="7">
    <location>
        <begin position="136"/>
        <end position="159"/>
    </location>
</feature>
<dbReference type="FunFam" id="1.20.1510.10:FF:000006">
    <property type="entry name" value="Divalent cation efflux transporter"/>
    <property type="match status" value="1"/>
</dbReference>
<comment type="similarity">
    <text evidence="2">Belongs to the cation diffusion facilitator (CDF) transporter (TC 2.A.4) family.</text>
</comment>
<protein>
    <submittedName>
        <fullName evidence="10">Cation diffusion facilitator family transporter</fullName>
    </submittedName>
</protein>
<keyword evidence="5 7" id="KW-1133">Transmembrane helix</keyword>
<dbReference type="GO" id="GO:0016020">
    <property type="term" value="C:membrane"/>
    <property type="evidence" value="ECO:0007669"/>
    <property type="project" value="UniProtKB-SubCell"/>
</dbReference>
<feature type="transmembrane region" description="Helical" evidence="7">
    <location>
        <begin position="106"/>
        <end position="124"/>
    </location>
</feature>
<dbReference type="InterPro" id="IPR058533">
    <property type="entry name" value="Cation_efflux_TM"/>
</dbReference>
<feature type="domain" description="Cation efflux protein transmembrane" evidence="8">
    <location>
        <begin position="41"/>
        <end position="231"/>
    </location>
</feature>
<dbReference type="InterPro" id="IPR002524">
    <property type="entry name" value="Cation_efflux"/>
</dbReference>
<evidence type="ECO:0000313" key="11">
    <source>
        <dbReference type="Proteomes" id="UP000092971"/>
    </source>
</evidence>
<dbReference type="NCBIfam" id="TIGR01297">
    <property type="entry name" value="CDF"/>
    <property type="match status" value="1"/>
</dbReference>
<reference evidence="10 11" key="1">
    <citation type="submission" date="2016-02" db="EMBL/GenBank/DDBJ databases">
        <title>Comparison of Clostridium stercorarium subspecies using comparative genomics and transcriptomics.</title>
        <authorList>
            <person name="Schellenberg J."/>
            <person name="Thallinger G."/>
            <person name="Levin D.B."/>
            <person name="Zhang X."/>
            <person name="Alvare G."/>
            <person name="Fristensky B."/>
            <person name="Sparling R."/>
        </authorList>
    </citation>
    <scope>NUCLEOTIDE SEQUENCE [LARGE SCALE GENOMIC DNA]</scope>
    <source>
        <strain evidence="10 11">DSM 2910</strain>
    </source>
</reference>
<evidence type="ECO:0000256" key="3">
    <source>
        <dbReference type="ARBA" id="ARBA00022448"/>
    </source>
</evidence>
<evidence type="ECO:0000259" key="9">
    <source>
        <dbReference type="Pfam" id="PF16916"/>
    </source>
</evidence>
<evidence type="ECO:0000256" key="1">
    <source>
        <dbReference type="ARBA" id="ARBA00004141"/>
    </source>
</evidence>
<dbReference type="Pfam" id="PF16916">
    <property type="entry name" value="ZT_dimer"/>
    <property type="match status" value="1"/>
</dbReference>
<dbReference type="InterPro" id="IPR027470">
    <property type="entry name" value="Cation_efflux_CTD"/>
</dbReference>
<dbReference type="InterPro" id="IPR036837">
    <property type="entry name" value="Cation_efflux_CTD_sf"/>
</dbReference>
<organism evidence="10 11">
    <name type="scientific">Thermoclostridium stercorarium subsp. thermolacticum DSM 2910</name>
    <dbReference type="NCBI Taxonomy" id="1121336"/>
    <lineage>
        <taxon>Bacteria</taxon>
        <taxon>Bacillati</taxon>
        <taxon>Bacillota</taxon>
        <taxon>Clostridia</taxon>
        <taxon>Eubacteriales</taxon>
        <taxon>Oscillospiraceae</taxon>
        <taxon>Thermoclostridium</taxon>
    </lineage>
</organism>
<dbReference type="PANTHER" id="PTHR43840:SF50">
    <property type="entry name" value="MANGANESE EFFLUX SYSTEM PROTEIN MNES"/>
    <property type="match status" value="1"/>
</dbReference>
<feature type="domain" description="Cation efflux protein cytoplasmic" evidence="9">
    <location>
        <begin position="236"/>
        <end position="312"/>
    </location>
</feature>
<dbReference type="SUPFAM" id="SSF161111">
    <property type="entry name" value="Cation efflux protein transmembrane domain-like"/>
    <property type="match status" value="1"/>
</dbReference>
<sequence length="406" mass="44900">MDGKIPGKGFLCFITRLFIKNHDGVTNRNVRKQYGTFAGMAGIAVNLLLFIFKFIAGILSGSIAVVSDAFNNLSDAASSVISFISFKISSKPADREHPFGHARIEYISSSLVAVIILFIGIELLKNSIGKIINPGTVVLSTLTVIILGLSIVLKLWLYFLNKRIGKYINSYLMHATAADNLSDVFATSAVLVSVATEQFTGIGIDGYMGVIVSGVIMLSGIKILKEMMDSIIGRAPSKEIISLIENYILKYDGVLGIHDLVVHDYGPLHCFASAHVEVDANEDLLKSHDLIDHIERDISIDHGIHLVIHLDPIVTDDPYVNELREKTERIVKEIDASLSVHDFRIIKGSTHNNLIFDVLMPYYCKLSEKEIEERIIEKISEIDKTLFVVVTIDKSFVSTPNQKAVK</sequence>